<feature type="domain" description="Phospholipid/glycerol acyltransferase" evidence="5">
    <location>
        <begin position="104"/>
        <end position="222"/>
    </location>
</feature>
<keyword evidence="4" id="KW-1133">Transmembrane helix</keyword>
<reference evidence="7" key="1">
    <citation type="submission" date="2016-11" db="EMBL/GenBank/DDBJ databases">
        <authorList>
            <person name="Varghese N."/>
            <person name="Submissions S."/>
        </authorList>
    </citation>
    <scope>NUCLEOTIDE SEQUENCE [LARGE SCALE GENOMIC DNA]</scope>
    <source>
        <strain evidence="7">DSM 27989</strain>
    </source>
</reference>
<dbReference type="SUPFAM" id="SSF69593">
    <property type="entry name" value="Glycerol-3-phosphate (1)-acyltransferase"/>
    <property type="match status" value="1"/>
</dbReference>
<sequence>MVSVVYFHSSFITFHLSLDFRIIKTFMKYIKGFLVLIWRIWMILLGSIYVLIIGVFIVLPLANFDKTFPYIYPLIRYWGKFILYGTGFRIDYKKLVPLDPKENYIFIANHSSIMDIMLMLTILKDHPIAFVGKAELLKIPIFGKIFERICIPVDRNSARSKANVYPEAKKKLDRDLSIFIFPEGGVTNEKEFQIYLDKFKDGAFNIAVETKTPLAVIAIHGLNKMLPFNWFRGYPGKIKVRLLATFETKNLESKEDKQALKEEAFNTILKDLQQCKN</sequence>
<feature type="transmembrane region" description="Helical" evidence="4">
    <location>
        <begin position="35"/>
        <end position="59"/>
    </location>
</feature>
<dbReference type="EMBL" id="FRBH01000007">
    <property type="protein sequence ID" value="SHL22771.1"/>
    <property type="molecule type" value="Genomic_DNA"/>
</dbReference>
<dbReference type="STRING" id="1434701.SAMN05443634_10777"/>
<proteinExistence type="predicted"/>
<dbReference type="Pfam" id="PF01553">
    <property type="entry name" value="Acyltransferase"/>
    <property type="match status" value="1"/>
</dbReference>
<gene>
    <name evidence="6" type="ORF">SAMN05443634_10777</name>
</gene>
<evidence type="ECO:0000256" key="4">
    <source>
        <dbReference type="SAM" id="Phobius"/>
    </source>
</evidence>
<protein>
    <submittedName>
        <fullName evidence="6">1-acyl-sn-glycerol-3-phosphate acyltransferase</fullName>
    </submittedName>
</protein>
<organism evidence="6 7">
    <name type="scientific">Chishuiella changwenlii</name>
    <dbReference type="NCBI Taxonomy" id="1434701"/>
    <lineage>
        <taxon>Bacteria</taxon>
        <taxon>Pseudomonadati</taxon>
        <taxon>Bacteroidota</taxon>
        <taxon>Flavobacteriia</taxon>
        <taxon>Flavobacteriales</taxon>
        <taxon>Weeksellaceae</taxon>
        <taxon>Chishuiella</taxon>
    </lineage>
</organism>
<evidence type="ECO:0000313" key="7">
    <source>
        <dbReference type="Proteomes" id="UP000184120"/>
    </source>
</evidence>
<dbReference type="PANTHER" id="PTHR10434">
    <property type="entry name" value="1-ACYL-SN-GLYCEROL-3-PHOSPHATE ACYLTRANSFERASE"/>
    <property type="match status" value="1"/>
</dbReference>
<keyword evidence="2 6" id="KW-0808">Transferase</keyword>
<comment type="pathway">
    <text evidence="1">Lipid metabolism.</text>
</comment>
<keyword evidence="4" id="KW-0812">Transmembrane</keyword>
<dbReference type="GO" id="GO:0006654">
    <property type="term" value="P:phosphatidic acid biosynthetic process"/>
    <property type="evidence" value="ECO:0007669"/>
    <property type="project" value="TreeGrafter"/>
</dbReference>
<evidence type="ECO:0000256" key="3">
    <source>
        <dbReference type="ARBA" id="ARBA00023315"/>
    </source>
</evidence>
<dbReference type="SMART" id="SM00563">
    <property type="entry name" value="PlsC"/>
    <property type="match status" value="1"/>
</dbReference>
<name>A0A1M6YWU7_9FLAO</name>
<feature type="transmembrane region" description="Helical" evidence="4">
    <location>
        <begin position="6"/>
        <end position="23"/>
    </location>
</feature>
<accession>A0A1M6YWU7</accession>
<keyword evidence="3 6" id="KW-0012">Acyltransferase</keyword>
<evidence type="ECO:0000256" key="2">
    <source>
        <dbReference type="ARBA" id="ARBA00022679"/>
    </source>
</evidence>
<evidence type="ECO:0000313" key="6">
    <source>
        <dbReference type="EMBL" id="SHL22771.1"/>
    </source>
</evidence>
<dbReference type="GO" id="GO:0003841">
    <property type="term" value="F:1-acylglycerol-3-phosphate O-acyltransferase activity"/>
    <property type="evidence" value="ECO:0007669"/>
    <property type="project" value="TreeGrafter"/>
</dbReference>
<dbReference type="Proteomes" id="UP000184120">
    <property type="component" value="Unassembled WGS sequence"/>
</dbReference>
<evidence type="ECO:0000256" key="1">
    <source>
        <dbReference type="ARBA" id="ARBA00005189"/>
    </source>
</evidence>
<dbReference type="PANTHER" id="PTHR10434:SF11">
    <property type="entry name" value="1-ACYL-SN-GLYCEROL-3-PHOSPHATE ACYLTRANSFERASE"/>
    <property type="match status" value="1"/>
</dbReference>
<keyword evidence="4" id="KW-0472">Membrane</keyword>
<dbReference type="CDD" id="cd07989">
    <property type="entry name" value="LPLAT_AGPAT-like"/>
    <property type="match status" value="1"/>
</dbReference>
<dbReference type="InterPro" id="IPR002123">
    <property type="entry name" value="Plipid/glycerol_acylTrfase"/>
</dbReference>
<evidence type="ECO:0000259" key="5">
    <source>
        <dbReference type="SMART" id="SM00563"/>
    </source>
</evidence>
<dbReference type="AlphaFoldDB" id="A0A1M6YWU7"/>